<gene>
    <name evidence="1" type="ORF">BXY41_12148</name>
</gene>
<dbReference type="EMBL" id="PTJA01000021">
    <property type="protein sequence ID" value="PPK75142.1"/>
    <property type="molecule type" value="Genomic_DNA"/>
</dbReference>
<keyword evidence="2" id="KW-1185">Reference proteome</keyword>
<dbReference type="AlphaFoldDB" id="A0A2S6HCH2"/>
<organism evidence="1 2">
    <name type="scientific">Lacrimispora xylanisolvens</name>
    <dbReference type="NCBI Taxonomy" id="384636"/>
    <lineage>
        <taxon>Bacteria</taxon>
        <taxon>Bacillati</taxon>
        <taxon>Bacillota</taxon>
        <taxon>Clostridia</taxon>
        <taxon>Lachnospirales</taxon>
        <taxon>Lachnospiraceae</taxon>
        <taxon>Lacrimispora</taxon>
    </lineage>
</organism>
<name>A0A2S6HCH2_9FIRM</name>
<evidence type="ECO:0000313" key="2">
    <source>
        <dbReference type="Proteomes" id="UP000237749"/>
    </source>
</evidence>
<reference evidence="1 2" key="1">
    <citation type="submission" date="2018-02" db="EMBL/GenBank/DDBJ databases">
        <title>Genomic Encyclopedia of Archaeal and Bacterial Type Strains, Phase II (KMG-II): from individual species to whole genera.</title>
        <authorList>
            <person name="Goeker M."/>
        </authorList>
    </citation>
    <scope>NUCLEOTIDE SEQUENCE [LARGE SCALE GENOMIC DNA]</scope>
    <source>
        <strain evidence="1 2">DSM 3808</strain>
    </source>
</reference>
<protein>
    <submittedName>
        <fullName evidence="1">Uncharacterized protein</fullName>
    </submittedName>
</protein>
<proteinExistence type="predicted"/>
<accession>A0A2S6HCH2</accession>
<comment type="caution">
    <text evidence="1">The sequence shown here is derived from an EMBL/GenBank/DDBJ whole genome shotgun (WGS) entry which is preliminary data.</text>
</comment>
<evidence type="ECO:0000313" key="1">
    <source>
        <dbReference type="EMBL" id="PPK75142.1"/>
    </source>
</evidence>
<dbReference type="OrthoDB" id="552713at2"/>
<dbReference type="Proteomes" id="UP000237749">
    <property type="component" value="Unassembled WGS sequence"/>
</dbReference>
<sequence length="111" mass="13507">MNDNKIKCKEVFYKINTELVPLMCGVGFRGSLEVDCKSRSYLRWHDMIHRCYNERFHLRQEQYSVCEVCEEWKNYSNFKNWYDDNYYTVGDEQMDLDKDILFKGNNVYSPD</sequence>
<dbReference type="RefSeq" id="WP_104439769.1">
    <property type="nucleotide sequence ID" value="NZ_PTJA01000021.1"/>
</dbReference>